<feature type="active site" description="Phosphoserine intermediate" evidence="10 11">
    <location>
        <position position="62"/>
    </location>
</feature>
<feature type="binding site" evidence="10 13">
    <location>
        <position position="401"/>
    </location>
    <ligand>
        <name>Mn(2+)</name>
        <dbReference type="ChEBI" id="CHEBI:29035"/>
        <label>1</label>
    </ligand>
</feature>
<dbReference type="Pfam" id="PF01676">
    <property type="entry name" value="Metalloenzyme"/>
    <property type="match status" value="1"/>
</dbReference>
<protein>
    <recommendedName>
        <fullName evidence="9 10">2,3-bisphosphoglycerate-independent phosphoglycerate mutase</fullName>
        <shortName evidence="10">BPG-independent PGAM</shortName>
        <shortName evidence="10">Phosphoglyceromutase</shortName>
        <shortName evidence="10">iPGM</shortName>
        <ecNumber evidence="4 10">5.4.2.12</ecNumber>
    </recommendedName>
</protein>
<organism evidence="16 17">
    <name type="scientific">Acidilutibacter cellobiosedens</name>
    <dbReference type="NCBI Taxonomy" id="2507161"/>
    <lineage>
        <taxon>Bacteria</taxon>
        <taxon>Bacillati</taxon>
        <taxon>Bacillota</taxon>
        <taxon>Tissierellia</taxon>
        <taxon>Tissierellales</taxon>
        <taxon>Acidilutibacteraceae</taxon>
        <taxon>Acidilutibacter</taxon>
    </lineage>
</organism>
<dbReference type="EC" id="5.4.2.12" evidence="4 10"/>
<feature type="binding site" evidence="10 13">
    <location>
        <position position="405"/>
    </location>
    <ligand>
        <name>Mn(2+)</name>
        <dbReference type="ChEBI" id="CHEBI:29035"/>
        <label>1</label>
    </ligand>
</feature>
<evidence type="ECO:0000256" key="6">
    <source>
        <dbReference type="ARBA" id="ARBA00023152"/>
    </source>
</evidence>
<dbReference type="PANTHER" id="PTHR31637">
    <property type="entry name" value="2,3-BISPHOSPHOGLYCERATE-INDEPENDENT PHOSPHOGLYCERATE MUTASE"/>
    <property type="match status" value="1"/>
</dbReference>
<dbReference type="KEGG" id="spoa:EQM13_12970"/>
<comment type="cofactor">
    <cofactor evidence="10">
        <name>Mn(2+)</name>
        <dbReference type="ChEBI" id="CHEBI:29035"/>
    </cofactor>
    <text evidence="10">Binds 2 manganese ions per subunit.</text>
</comment>
<dbReference type="Pfam" id="PF06415">
    <property type="entry name" value="iPGM_N"/>
    <property type="match status" value="1"/>
</dbReference>
<evidence type="ECO:0000256" key="3">
    <source>
        <dbReference type="ARBA" id="ARBA00008819"/>
    </source>
</evidence>
<evidence type="ECO:0000256" key="13">
    <source>
        <dbReference type="PIRSR" id="PIRSR001492-3"/>
    </source>
</evidence>
<evidence type="ECO:0000259" key="14">
    <source>
        <dbReference type="Pfam" id="PF01676"/>
    </source>
</evidence>
<comment type="catalytic activity">
    <reaction evidence="1 10">
        <text>(2R)-2-phosphoglycerate = (2R)-3-phosphoglycerate</text>
        <dbReference type="Rhea" id="RHEA:15901"/>
        <dbReference type="ChEBI" id="CHEBI:58272"/>
        <dbReference type="ChEBI" id="CHEBI:58289"/>
        <dbReference type="EC" id="5.4.2.12"/>
    </reaction>
</comment>
<comment type="function">
    <text evidence="10">Catalyzes the interconversion of 2-phosphoglycerate and 3-phosphoglycerate.</text>
</comment>
<dbReference type="GO" id="GO:0006007">
    <property type="term" value="P:glucose catabolic process"/>
    <property type="evidence" value="ECO:0007669"/>
    <property type="project" value="InterPro"/>
</dbReference>
<dbReference type="Gene3D" id="3.40.1450.10">
    <property type="entry name" value="BPG-independent phosphoglycerate mutase, domain B"/>
    <property type="match status" value="1"/>
</dbReference>
<evidence type="ECO:0000259" key="15">
    <source>
        <dbReference type="Pfam" id="PF06415"/>
    </source>
</evidence>
<feature type="binding site" evidence="10 13">
    <location>
        <position position="12"/>
    </location>
    <ligand>
        <name>Mn(2+)</name>
        <dbReference type="ChEBI" id="CHEBI:29035"/>
        <label>2</label>
    </ligand>
</feature>
<dbReference type="GO" id="GO:0006096">
    <property type="term" value="P:glycolytic process"/>
    <property type="evidence" value="ECO:0007669"/>
    <property type="project" value="UniProtKB-UniRule"/>
</dbReference>
<comment type="pathway">
    <text evidence="2 10">Carbohydrate degradation; glycolysis; pyruvate from D-glyceraldehyde 3-phosphate: step 3/5.</text>
</comment>
<dbReference type="GO" id="GO:0005829">
    <property type="term" value="C:cytosol"/>
    <property type="evidence" value="ECO:0007669"/>
    <property type="project" value="TreeGrafter"/>
</dbReference>
<keyword evidence="5 10" id="KW-0479">Metal-binding</keyword>
<dbReference type="InterPro" id="IPR006124">
    <property type="entry name" value="Metalloenzyme"/>
</dbReference>
<feature type="binding site" evidence="10 12">
    <location>
        <position position="123"/>
    </location>
    <ligand>
        <name>substrate</name>
    </ligand>
</feature>
<feature type="binding site" evidence="10 12">
    <location>
        <position position="334"/>
    </location>
    <ligand>
        <name>substrate</name>
    </ligand>
</feature>
<keyword evidence="17" id="KW-1185">Reference proteome</keyword>
<dbReference type="SUPFAM" id="SSF53649">
    <property type="entry name" value="Alkaline phosphatase-like"/>
    <property type="match status" value="1"/>
</dbReference>
<evidence type="ECO:0000256" key="10">
    <source>
        <dbReference type="HAMAP-Rule" id="MF_01038"/>
    </source>
</evidence>
<feature type="binding site" evidence="10 13">
    <location>
        <position position="62"/>
    </location>
    <ligand>
        <name>Mn(2+)</name>
        <dbReference type="ChEBI" id="CHEBI:29035"/>
        <label>2</label>
    </ligand>
</feature>
<feature type="domain" description="Metalloenzyme" evidence="14">
    <location>
        <begin position="6"/>
        <end position="494"/>
    </location>
</feature>
<dbReference type="PANTHER" id="PTHR31637:SF0">
    <property type="entry name" value="2,3-BISPHOSPHOGLYCERATE-INDEPENDENT PHOSPHOGLYCERATE MUTASE"/>
    <property type="match status" value="1"/>
</dbReference>
<dbReference type="CDD" id="cd16010">
    <property type="entry name" value="iPGM"/>
    <property type="match status" value="1"/>
</dbReference>
<feature type="binding site" evidence="10 12">
    <location>
        <begin position="153"/>
        <end position="154"/>
    </location>
    <ligand>
        <name>substrate</name>
    </ligand>
</feature>
<dbReference type="OrthoDB" id="9800863at2"/>
<name>A0A410QEJ5_9FIRM</name>
<feature type="binding site" evidence="10 13">
    <location>
        <position position="460"/>
    </location>
    <ligand>
        <name>Mn(2+)</name>
        <dbReference type="ChEBI" id="CHEBI:29035"/>
        <label>1</label>
    </ligand>
</feature>
<evidence type="ECO:0000256" key="2">
    <source>
        <dbReference type="ARBA" id="ARBA00004798"/>
    </source>
</evidence>
<comment type="similarity">
    <text evidence="3 10">Belongs to the BPG-independent phosphoglycerate mutase family.</text>
</comment>
<dbReference type="InterPro" id="IPR036646">
    <property type="entry name" value="PGAM_B_sf"/>
</dbReference>
<dbReference type="EMBL" id="CP035282">
    <property type="protein sequence ID" value="QAT62410.1"/>
    <property type="molecule type" value="Genomic_DNA"/>
</dbReference>
<evidence type="ECO:0000256" key="1">
    <source>
        <dbReference type="ARBA" id="ARBA00000370"/>
    </source>
</evidence>
<dbReference type="UniPathway" id="UPA00109">
    <property type="reaction ID" value="UER00186"/>
</dbReference>
<dbReference type="Proteomes" id="UP000287969">
    <property type="component" value="Chromosome"/>
</dbReference>
<dbReference type="NCBIfam" id="TIGR01307">
    <property type="entry name" value="pgm_bpd_ind"/>
    <property type="match status" value="1"/>
</dbReference>
<dbReference type="InterPro" id="IPR011258">
    <property type="entry name" value="BPG-indep_PGM_N"/>
</dbReference>
<dbReference type="InterPro" id="IPR017850">
    <property type="entry name" value="Alkaline_phosphatase_core_sf"/>
</dbReference>
<evidence type="ECO:0000256" key="7">
    <source>
        <dbReference type="ARBA" id="ARBA00023211"/>
    </source>
</evidence>
<dbReference type="SUPFAM" id="SSF64158">
    <property type="entry name" value="2,3-Bisphosphoglycerate-independent phosphoglycerate mutase, substrate-binding domain"/>
    <property type="match status" value="1"/>
</dbReference>
<feature type="binding site" evidence="10 12">
    <location>
        <position position="191"/>
    </location>
    <ligand>
        <name>substrate</name>
    </ligand>
</feature>
<evidence type="ECO:0000256" key="4">
    <source>
        <dbReference type="ARBA" id="ARBA00012026"/>
    </source>
</evidence>
<feature type="binding site" evidence="10 13">
    <location>
        <position position="442"/>
    </location>
    <ligand>
        <name>Mn(2+)</name>
        <dbReference type="ChEBI" id="CHEBI:29035"/>
        <label>2</label>
    </ligand>
</feature>
<dbReference type="GO" id="GO:0004619">
    <property type="term" value="F:phosphoglycerate mutase activity"/>
    <property type="evidence" value="ECO:0007669"/>
    <property type="project" value="UniProtKB-UniRule"/>
</dbReference>
<gene>
    <name evidence="10" type="primary">gpmI</name>
    <name evidence="16" type="ORF">EQM13_12970</name>
</gene>
<proteinExistence type="inferred from homology"/>
<keyword evidence="7 10" id="KW-0464">Manganese</keyword>
<evidence type="ECO:0000313" key="17">
    <source>
        <dbReference type="Proteomes" id="UP000287969"/>
    </source>
</evidence>
<dbReference type="HAMAP" id="MF_01038">
    <property type="entry name" value="GpmI"/>
    <property type="match status" value="1"/>
</dbReference>
<sequence>MTKKLVMLAILDGWGIGKKYEGNTLSLARLPNYDKLLKEYPNTKLKASGLAVGLPEGQMGNSEVGHLNIGAGRIIYQELTEITKSIEDGDFFEKKELLEAIDNVKNNNSNFHIMGLVSDGGVHSHNTHLYAILRLLKEKGIKKVYVHAFLDGRDVPPKSGKAYLEQLEAKIKEIGVGKIATVSGRYYAMDRDKRWDRTEKAYNAVVFGQGKEFSSAARAIDDSYDNGVTDEFVIPSVIKKSGEDSVTVENGDSIVFFNFRPDRARQLTRAIVDEDFNGFERKKKVNTFFVTMTEYDKTIKNVHVVYKKEVPENTFGQYVSKLGFTQLRIAETEKYAHVTFFFNGGREEPFKGEDRALIPSPKVATYDLKPEMSAIEVSEEVLKRIRMDKYDFIILNFANPDMVGHTGSIPAAVKAVETVDKLLGDIVEEIVKRQGKILITADHGNVECMLDENNTPVTSHTTNEVPCIIVGAGNVKLREGKLCDIAPTLLDMANIQIPKEMTGKSLILKED</sequence>
<evidence type="ECO:0000256" key="12">
    <source>
        <dbReference type="PIRSR" id="PIRSR001492-2"/>
    </source>
</evidence>
<evidence type="ECO:0000256" key="5">
    <source>
        <dbReference type="ARBA" id="ARBA00022723"/>
    </source>
</evidence>
<dbReference type="InterPro" id="IPR005995">
    <property type="entry name" value="Pgm_bpd_ind"/>
</dbReference>
<keyword evidence="8 10" id="KW-0413">Isomerase</keyword>
<evidence type="ECO:0000313" key="16">
    <source>
        <dbReference type="EMBL" id="QAT62410.1"/>
    </source>
</evidence>
<accession>A0A410QEJ5</accession>
<evidence type="ECO:0000256" key="9">
    <source>
        <dbReference type="ARBA" id="ARBA00071648"/>
    </source>
</evidence>
<evidence type="ECO:0000256" key="11">
    <source>
        <dbReference type="PIRSR" id="PIRSR001492-1"/>
    </source>
</evidence>
<dbReference type="AlphaFoldDB" id="A0A410QEJ5"/>
<evidence type="ECO:0000256" key="8">
    <source>
        <dbReference type="ARBA" id="ARBA00023235"/>
    </source>
</evidence>
<dbReference type="Gene3D" id="3.40.720.10">
    <property type="entry name" value="Alkaline Phosphatase, subunit A"/>
    <property type="match status" value="1"/>
</dbReference>
<dbReference type="GO" id="GO:0030145">
    <property type="term" value="F:manganese ion binding"/>
    <property type="evidence" value="ECO:0007669"/>
    <property type="project" value="UniProtKB-UniRule"/>
</dbReference>
<dbReference type="FunFam" id="3.40.1450.10:FF:000001">
    <property type="entry name" value="2,3-bisphosphoglycerate-independent phosphoglycerate mutase"/>
    <property type="match status" value="1"/>
</dbReference>
<feature type="domain" description="BPG-independent PGAM N-terminal" evidence="15">
    <location>
        <begin position="82"/>
        <end position="297"/>
    </location>
</feature>
<comment type="subunit">
    <text evidence="10">Monomer.</text>
</comment>
<feature type="binding site" evidence="10 13">
    <location>
        <position position="443"/>
    </location>
    <ligand>
        <name>Mn(2+)</name>
        <dbReference type="ChEBI" id="CHEBI:29035"/>
        <label>2</label>
    </ligand>
</feature>
<feature type="binding site" evidence="10 12">
    <location>
        <position position="185"/>
    </location>
    <ligand>
        <name>substrate</name>
    </ligand>
</feature>
<reference evidence="17" key="1">
    <citation type="submission" date="2019-01" db="EMBL/GenBank/DDBJ databases">
        <title>Draft genomes of a novel of Sporanaerobacter strains.</title>
        <authorList>
            <person name="Ma S."/>
        </authorList>
    </citation>
    <scope>NUCLEOTIDE SEQUENCE [LARGE SCALE GENOMIC DNA]</scope>
    <source>
        <strain evidence="17">NJN-17</strain>
    </source>
</reference>
<dbReference type="RefSeq" id="WP_071140015.1">
    <property type="nucleotide sequence ID" value="NZ_CP035282.1"/>
</dbReference>
<dbReference type="PIRSF" id="PIRSF001492">
    <property type="entry name" value="IPGAM"/>
    <property type="match status" value="1"/>
</dbReference>
<feature type="binding site" evidence="10 12">
    <location>
        <begin position="260"/>
        <end position="263"/>
    </location>
    <ligand>
        <name>substrate</name>
    </ligand>
</feature>
<keyword evidence="6 10" id="KW-0324">Glycolysis</keyword>